<dbReference type="SUPFAM" id="SSF54523">
    <property type="entry name" value="Pili subunits"/>
    <property type="match status" value="1"/>
</dbReference>
<dbReference type="Pfam" id="PF07963">
    <property type="entry name" value="N_methyl"/>
    <property type="match status" value="1"/>
</dbReference>
<name>A0ABQ6FCS6_9RHOO</name>
<proteinExistence type="predicted"/>
<protein>
    <submittedName>
        <fullName evidence="2">Type IV pilin</fullName>
    </submittedName>
</protein>
<evidence type="ECO:0000313" key="2">
    <source>
        <dbReference type="EMBL" id="GLT23079.1"/>
    </source>
</evidence>
<organism evidence="2 3">
    <name type="scientific">Zoogloea oryzae</name>
    <dbReference type="NCBI Taxonomy" id="310767"/>
    <lineage>
        <taxon>Bacteria</taxon>
        <taxon>Pseudomonadati</taxon>
        <taxon>Pseudomonadota</taxon>
        <taxon>Betaproteobacteria</taxon>
        <taxon>Rhodocyclales</taxon>
        <taxon>Zoogloeaceae</taxon>
        <taxon>Zoogloea</taxon>
    </lineage>
</organism>
<feature type="transmembrane region" description="Helical" evidence="1">
    <location>
        <begin position="12"/>
        <end position="32"/>
    </location>
</feature>
<sequence>MRNRLPKNQAGMTLIELMVAVCIVGILTMIAYPNYSTYVVRSKRNLATACLQEAAQYMERFYTTNLRYDQALDGTAVALPTTSCVNDMKGNYVLAVASVSANAFVLKVTPQGGQASSDTQCGTLTLSQSGARTVSGTGTTSTCW</sequence>
<dbReference type="Gene3D" id="3.30.700.10">
    <property type="entry name" value="Glycoprotein, Type 4 Pilin"/>
    <property type="match status" value="1"/>
</dbReference>
<keyword evidence="3" id="KW-1185">Reference proteome</keyword>
<reference evidence="3" key="1">
    <citation type="journal article" date="2019" name="Int. J. Syst. Evol. Microbiol.">
        <title>The Global Catalogue of Microorganisms (GCM) 10K type strain sequencing project: providing services to taxonomists for standard genome sequencing and annotation.</title>
        <authorList>
            <consortium name="The Broad Institute Genomics Platform"/>
            <consortium name="The Broad Institute Genome Sequencing Center for Infectious Disease"/>
            <person name="Wu L."/>
            <person name="Ma J."/>
        </authorList>
    </citation>
    <scope>NUCLEOTIDE SEQUENCE [LARGE SCALE GENOMIC DNA]</scope>
    <source>
        <strain evidence="3">NBRC 102407</strain>
    </source>
</reference>
<comment type="caution">
    <text evidence="2">The sequence shown here is derived from an EMBL/GenBank/DDBJ whole genome shotgun (WGS) entry which is preliminary data.</text>
</comment>
<gene>
    <name evidence="2" type="ORF">GCM10007933_25410</name>
</gene>
<dbReference type="RefSeq" id="WP_284188307.1">
    <property type="nucleotide sequence ID" value="NZ_BSPX01000038.1"/>
</dbReference>
<keyword evidence="1" id="KW-0472">Membrane</keyword>
<dbReference type="NCBIfam" id="TIGR02532">
    <property type="entry name" value="IV_pilin_GFxxxE"/>
    <property type="match status" value="1"/>
</dbReference>
<dbReference type="Pfam" id="PF16732">
    <property type="entry name" value="ComP_DUS"/>
    <property type="match status" value="1"/>
</dbReference>
<keyword evidence="1" id="KW-1133">Transmembrane helix</keyword>
<dbReference type="EMBL" id="BSPX01000038">
    <property type="protein sequence ID" value="GLT23079.1"/>
    <property type="molecule type" value="Genomic_DNA"/>
</dbReference>
<dbReference type="InterPro" id="IPR012902">
    <property type="entry name" value="N_methyl_site"/>
</dbReference>
<dbReference type="InterPro" id="IPR031982">
    <property type="entry name" value="PilE-like"/>
</dbReference>
<accession>A0ABQ6FCS6</accession>
<evidence type="ECO:0000313" key="3">
    <source>
        <dbReference type="Proteomes" id="UP001157167"/>
    </source>
</evidence>
<evidence type="ECO:0000256" key="1">
    <source>
        <dbReference type="SAM" id="Phobius"/>
    </source>
</evidence>
<dbReference type="Proteomes" id="UP001157167">
    <property type="component" value="Unassembled WGS sequence"/>
</dbReference>
<dbReference type="InterPro" id="IPR045584">
    <property type="entry name" value="Pilin-like"/>
</dbReference>
<keyword evidence="1" id="KW-0812">Transmembrane</keyword>